<reference evidence="11 12" key="1">
    <citation type="submission" date="2020-07" db="EMBL/GenBank/DDBJ databases">
        <title>A new beta-1,3-glucan-decomposing anaerobic bacterium isolated from anoxic soil subjected to biological soil disinfestation.</title>
        <authorList>
            <person name="Ueki A."/>
            <person name="Tonouchi A."/>
        </authorList>
    </citation>
    <scope>NUCLEOTIDE SEQUENCE [LARGE SCALE GENOMIC DNA]</scope>
    <source>
        <strain evidence="11 12">TW1</strain>
    </source>
</reference>
<feature type="transmembrane region" description="Helical" evidence="9">
    <location>
        <begin position="116"/>
        <end position="134"/>
    </location>
</feature>
<dbReference type="PROSITE" id="PS50109">
    <property type="entry name" value="HIS_KIN"/>
    <property type="match status" value="1"/>
</dbReference>
<dbReference type="Pfam" id="PF02518">
    <property type="entry name" value="HATPase_c"/>
    <property type="match status" value="1"/>
</dbReference>
<keyword evidence="9" id="KW-1133">Transmembrane helix</keyword>
<organism evidence="11 12">
    <name type="scientific">Clostridium fungisolvens</name>
    <dbReference type="NCBI Taxonomy" id="1604897"/>
    <lineage>
        <taxon>Bacteria</taxon>
        <taxon>Bacillati</taxon>
        <taxon>Bacillota</taxon>
        <taxon>Clostridia</taxon>
        <taxon>Eubacteriales</taxon>
        <taxon>Clostridiaceae</taxon>
        <taxon>Clostridium</taxon>
    </lineage>
</organism>
<comment type="caution">
    <text evidence="11">The sequence shown here is derived from an EMBL/GenBank/DDBJ whole genome shotgun (WGS) entry which is preliminary data.</text>
</comment>
<comment type="catalytic activity">
    <reaction evidence="1">
        <text>ATP + protein L-histidine = ADP + protein N-phospho-L-histidine.</text>
        <dbReference type="EC" id="2.7.13.3"/>
    </reaction>
</comment>
<dbReference type="Gene3D" id="1.10.287.130">
    <property type="match status" value="1"/>
</dbReference>
<dbReference type="Proteomes" id="UP000580568">
    <property type="component" value="Unassembled WGS sequence"/>
</dbReference>
<dbReference type="PANTHER" id="PTHR43711:SF26">
    <property type="entry name" value="SENSOR HISTIDINE KINASE RCSC"/>
    <property type="match status" value="1"/>
</dbReference>
<dbReference type="EMBL" id="BLZR01000001">
    <property type="protein sequence ID" value="GFP74310.1"/>
    <property type="molecule type" value="Genomic_DNA"/>
</dbReference>
<keyword evidence="5" id="KW-0547">Nucleotide-binding</keyword>
<keyword evidence="9" id="KW-0812">Transmembrane</keyword>
<dbReference type="GO" id="GO:0005524">
    <property type="term" value="F:ATP binding"/>
    <property type="evidence" value="ECO:0007669"/>
    <property type="project" value="UniProtKB-KW"/>
</dbReference>
<feature type="transmembrane region" description="Helical" evidence="9">
    <location>
        <begin position="175"/>
        <end position="194"/>
    </location>
</feature>
<dbReference type="InterPro" id="IPR005467">
    <property type="entry name" value="His_kinase_dom"/>
</dbReference>
<proteinExistence type="predicted"/>
<accession>A0A6V8SB60</accession>
<dbReference type="SMART" id="SM00388">
    <property type="entry name" value="HisKA"/>
    <property type="match status" value="1"/>
</dbReference>
<name>A0A6V8SB60_9CLOT</name>
<dbReference type="InterPro" id="IPR003661">
    <property type="entry name" value="HisK_dim/P_dom"/>
</dbReference>
<protein>
    <recommendedName>
        <fullName evidence="2">histidine kinase</fullName>
        <ecNumber evidence="2">2.7.13.3</ecNumber>
    </recommendedName>
</protein>
<feature type="transmembrane region" description="Helical" evidence="9">
    <location>
        <begin position="6"/>
        <end position="27"/>
    </location>
</feature>
<dbReference type="CDD" id="cd00075">
    <property type="entry name" value="HATPase"/>
    <property type="match status" value="1"/>
</dbReference>
<dbReference type="InterPro" id="IPR036890">
    <property type="entry name" value="HATPase_C_sf"/>
</dbReference>
<feature type="transmembrane region" description="Helical" evidence="9">
    <location>
        <begin position="64"/>
        <end position="84"/>
    </location>
</feature>
<evidence type="ECO:0000256" key="1">
    <source>
        <dbReference type="ARBA" id="ARBA00000085"/>
    </source>
</evidence>
<keyword evidence="7" id="KW-0067">ATP-binding</keyword>
<dbReference type="FunFam" id="3.30.565.10:FF:000037">
    <property type="entry name" value="Hybrid sensor histidine kinase/response regulator"/>
    <property type="match status" value="1"/>
</dbReference>
<evidence type="ECO:0000256" key="7">
    <source>
        <dbReference type="ARBA" id="ARBA00022840"/>
    </source>
</evidence>
<dbReference type="AlphaFoldDB" id="A0A6V8SB60"/>
<dbReference type="EC" id="2.7.13.3" evidence="2"/>
<evidence type="ECO:0000256" key="6">
    <source>
        <dbReference type="ARBA" id="ARBA00022777"/>
    </source>
</evidence>
<dbReference type="PRINTS" id="PR00344">
    <property type="entry name" value="BCTRLSENSOR"/>
</dbReference>
<evidence type="ECO:0000256" key="3">
    <source>
        <dbReference type="ARBA" id="ARBA00022553"/>
    </source>
</evidence>
<keyword evidence="8" id="KW-0902">Two-component regulatory system</keyword>
<dbReference type="InterPro" id="IPR036097">
    <property type="entry name" value="HisK_dim/P_sf"/>
</dbReference>
<dbReference type="InterPro" id="IPR003594">
    <property type="entry name" value="HATPase_dom"/>
</dbReference>
<dbReference type="CDD" id="cd00082">
    <property type="entry name" value="HisKA"/>
    <property type="match status" value="1"/>
</dbReference>
<feature type="transmembrane region" description="Helical" evidence="9">
    <location>
        <begin position="146"/>
        <end position="169"/>
    </location>
</feature>
<evidence type="ECO:0000313" key="11">
    <source>
        <dbReference type="EMBL" id="GFP74310.1"/>
    </source>
</evidence>
<evidence type="ECO:0000259" key="10">
    <source>
        <dbReference type="PROSITE" id="PS50109"/>
    </source>
</evidence>
<evidence type="ECO:0000256" key="8">
    <source>
        <dbReference type="ARBA" id="ARBA00023012"/>
    </source>
</evidence>
<dbReference type="Gene3D" id="3.30.565.10">
    <property type="entry name" value="Histidine kinase-like ATPase, C-terminal domain"/>
    <property type="match status" value="1"/>
</dbReference>
<keyword evidence="3" id="KW-0597">Phosphoprotein</keyword>
<feature type="transmembrane region" description="Helical" evidence="9">
    <location>
        <begin position="32"/>
        <end position="52"/>
    </location>
</feature>
<evidence type="ECO:0000256" key="5">
    <source>
        <dbReference type="ARBA" id="ARBA00022741"/>
    </source>
</evidence>
<gene>
    <name evidence="11" type="ORF">bsdtw1_00356</name>
</gene>
<sequence length="480" mass="55351">MVSLYYFIIVIVSYAIFSTIFMIYNIIEPKKYFGYISLSHIVGIFTTVATLYREVYHNSIAKGLSVFFFLACHFIIYIGLLEFMGKRIRKSYITAMFIVLIMDLVAIYDFNIVSVIIHKVLLMSIYIYIGKKFIKHTNTISRRAFGIVAIFLSSFQIIYFIASLFLDLQRFKIDLVAYLVQSFILSLLLIAVTIEESRKNMDLKLMDLKNQVENKKIMLEEAYEVDKLKNEFIVNISHELRTPINVLYSSIQLIEHTDIKNNEDSVRNYLLSMKGNVRRLIKLVNNFIYISAIDTGYMKLKMGNYDIVEFIESLTLSTVDTAKDKNVELVFDTEFEEHMIAFDSEKLERIMLNLLSNAFKYTKTDGHIEVVLSKENQYIVISVKDDGEGIPEDMQDKIFDRFVRGSSSLVRENEGSGIGLSLVKELVEMHGGKILLESKVKEGSTFKVYLPDKEKNDLAINSVESLVNSENKDIEFSDLL</sequence>
<dbReference type="GO" id="GO:0000155">
    <property type="term" value="F:phosphorelay sensor kinase activity"/>
    <property type="evidence" value="ECO:0007669"/>
    <property type="project" value="InterPro"/>
</dbReference>
<feature type="domain" description="Histidine kinase" evidence="10">
    <location>
        <begin position="235"/>
        <end position="454"/>
    </location>
</feature>
<keyword evidence="4" id="KW-0808">Transferase</keyword>
<evidence type="ECO:0000256" key="9">
    <source>
        <dbReference type="SAM" id="Phobius"/>
    </source>
</evidence>
<dbReference type="InterPro" id="IPR004358">
    <property type="entry name" value="Sig_transdc_His_kin-like_C"/>
</dbReference>
<dbReference type="SUPFAM" id="SSF47384">
    <property type="entry name" value="Homodimeric domain of signal transducing histidine kinase"/>
    <property type="match status" value="1"/>
</dbReference>
<evidence type="ECO:0000256" key="2">
    <source>
        <dbReference type="ARBA" id="ARBA00012438"/>
    </source>
</evidence>
<dbReference type="SMART" id="SM00387">
    <property type="entry name" value="HATPase_c"/>
    <property type="match status" value="1"/>
</dbReference>
<dbReference type="InterPro" id="IPR050736">
    <property type="entry name" value="Sensor_HK_Regulatory"/>
</dbReference>
<keyword evidence="12" id="KW-1185">Reference proteome</keyword>
<keyword evidence="9" id="KW-0472">Membrane</keyword>
<evidence type="ECO:0000256" key="4">
    <source>
        <dbReference type="ARBA" id="ARBA00022679"/>
    </source>
</evidence>
<dbReference type="Pfam" id="PF00512">
    <property type="entry name" value="HisKA"/>
    <property type="match status" value="1"/>
</dbReference>
<evidence type="ECO:0000313" key="12">
    <source>
        <dbReference type="Proteomes" id="UP000580568"/>
    </source>
</evidence>
<keyword evidence="6 11" id="KW-0418">Kinase</keyword>
<dbReference type="PANTHER" id="PTHR43711">
    <property type="entry name" value="TWO-COMPONENT HISTIDINE KINASE"/>
    <property type="match status" value="1"/>
</dbReference>
<dbReference type="SUPFAM" id="SSF55874">
    <property type="entry name" value="ATPase domain of HSP90 chaperone/DNA topoisomerase II/histidine kinase"/>
    <property type="match status" value="1"/>
</dbReference>